<dbReference type="Pfam" id="PF01546">
    <property type="entry name" value="Peptidase_M20"/>
    <property type="match status" value="1"/>
</dbReference>
<dbReference type="GO" id="GO:0008270">
    <property type="term" value="F:zinc ion binding"/>
    <property type="evidence" value="ECO:0007669"/>
    <property type="project" value="InterPro"/>
</dbReference>
<dbReference type="AlphaFoldDB" id="A0A0R2CVK9"/>
<dbReference type="PANTHER" id="PTHR43808">
    <property type="entry name" value="ACETYLORNITHINE DEACETYLASE"/>
    <property type="match status" value="1"/>
</dbReference>
<name>A0A0R2CVK9_9LACO</name>
<evidence type="ECO:0000256" key="2">
    <source>
        <dbReference type="ARBA" id="ARBA00006247"/>
    </source>
</evidence>
<dbReference type="NCBIfam" id="NF005591">
    <property type="entry name" value="PRK07318.1"/>
    <property type="match status" value="1"/>
</dbReference>
<proteinExistence type="inferred from homology"/>
<evidence type="ECO:0000256" key="4">
    <source>
        <dbReference type="ARBA" id="ARBA00022723"/>
    </source>
</evidence>
<dbReference type="GO" id="GO:0006508">
    <property type="term" value="P:proteolysis"/>
    <property type="evidence" value="ECO:0007669"/>
    <property type="project" value="UniProtKB-KW"/>
</dbReference>
<dbReference type="SUPFAM" id="SSF55031">
    <property type="entry name" value="Bacterial exopeptidase dimerisation domain"/>
    <property type="match status" value="1"/>
</dbReference>
<dbReference type="GO" id="GO:0008777">
    <property type="term" value="F:acetylornithine deacetylase activity"/>
    <property type="evidence" value="ECO:0007669"/>
    <property type="project" value="TreeGrafter"/>
</dbReference>
<dbReference type="InterPro" id="IPR002933">
    <property type="entry name" value="Peptidase_M20"/>
</dbReference>
<dbReference type="RefSeq" id="WP_057876733.1">
    <property type="nucleotide sequence ID" value="NZ_AYZD01000031.1"/>
</dbReference>
<dbReference type="Proteomes" id="UP000051015">
    <property type="component" value="Unassembled WGS sequence"/>
</dbReference>
<evidence type="ECO:0000256" key="3">
    <source>
        <dbReference type="ARBA" id="ARBA00022670"/>
    </source>
</evidence>
<dbReference type="SUPFAM" id="SSF53187">
    <property type="entry name" value="Zn-dependent exopeptidases"/>
    <property type="match status" value="1"/>
</dbReference>
<keyword evidence="3" id="KW-0645">Protease</keyword>
<keyword evidence="5" id="KW-0378">Hydrolase</keyword>
<evidence type="ECO:0000313" key="10">
    <source>
        <dbReference type="Proteomes" id="UP000051015"/>
    </source>
</evidence>
<keyword evidence="8" id="KW-0482">Metalloprotease</keyword>
<evidence type="ECO:0000256" key="6">
    <source>
        <dbReference type="ARBA" id="ARBA00022833"/>
    </source>
</evidence>
<dbReference type="PATRIC" id="fig|1423725.3.peg.2161"/>
<dbReference type="InterPro" id="IPR036264">
    <property type="entry name" value="Bact_exopeptidase_dim_dom"/>
</dbReference>
<organism evidence="9 10">
    <name type="scientific">Liquorilactobacillus aquaticus DSM 21051</name>
    <dbReference type="NCBI Taxonomy" id="1423725"/>
    <lineage>
        <taxon>Bacteria</taxon>
        <taxon>Bacillati</taxon>
        <taxon>Bacillota</taxon>
        <taxon>Bacilli</taxon>
        <taxon>Lactobacillales</taxon>
        <taxon>Lactobacillaceae</taxon>
        <taxon>Liquorilactobacillus</taxon>
    </lineage>
</organism>
<dbReference type="GO" id="GO:0008237">
    <property type="term" value="F:metallopeptidase activity"/>
    <property type="evidence" value="ECO:0007669"/>
    <property type="project" value="UniProtKB-KW"/>
</dbReference>
<dbReference type="STRING" id="1423725.FC19_GL002102"/>
<evidence type="ECO:0000313" key="9">
    <source>
        <dbReference type="EMBL" id="KRM95250.1"/>
    </source>
</evidence>
<comment type="similarity">
    <text evidence="2">Belongs to the peptidase M20A family.</text>
</comment>
<accession>A0A0R2CVK9</accession>
<dbReference type="Gene3D" id="3.40.630.10">
    <property type="entry name" value="Zn peptidases"/>
    <property type="match status" value="1"/>
</dbReference>
<dbReference type="GO" id="GO:0006526">
    <property type="term" value="P:L-arginine biosynthetic process"/>
    <property type="evidence" value="ECO:0007669"/>
    <property type="project" value="TreeGrafter"/>
</dbReference>
<dbReference type="PANTHER" id="PTHR43808:SF31">
    <property type="entry name" value="N-ACETYL-L-CITRULLINE DEACETYLASE"/>
    <property type="match status" value="1"/>
</dbReference>
<keyword evidence="6" id="KW-0862">Zinc</keyword>
<evidence type="ECO:0000256" key="8">
    <source>
        <dbReference type="ARBA" id="ARBA00023049"/>
    </source>
</evidence>
<dbReference type="PROSITE" id="PS00759">
    <property type="entry name" value="ARGE_DAPE_CPG2_2"/>
    <property type="match status" value="1"/>
</dbReference>
<evidence type="ECO:0000256" key="5">
    <source>
        <dbReference type="ARBA" id="ARBA00022801"/>
    </source>
</evidence>
<dbReference type="EMBL" id="AYZD01000031">
    <property type="protein sequence ID" value="KRM95250.1"/>
    <property type="molecule type" value="Genomic_DNA"/>
</dbReference>
<protein>
    <submittedName>
        <fullName evidence="9">Xaa-His dipeptidase</fullName>
    </submittedName>
</protein>
<keyword evidence="4" id="KW-0479">Metal-binding</keyword>
<gene>
    <name evidence="9" type="ORF">FC19_GL002102</name>
</gene>
<comment type="caution">
    <text evidence="9">The sequence shown here is derived from an EMBL/GenBank/DDBJ whole genome shotgun (WGS) entry which is preliminary data.</text>
</comment>
<dbReference type="GO" id="GO:0016805">
    <property type="term" value="F:dipeptidase activity"/>
    <property type="evidence" value="ECO:0007669"/>
    <property type="project" value="UniProtKB-KW"/>
</dbReference>
<dbReference type="InterPro" id="IPR010964">
    <property type="entry name" value="M20A_pepV-rel"/>
</dbReference>
<dbReference type="NCBIfam" id="TIGR01886">
    <property type="entry name" value="dipeptidase"/>
    <property type="match status" value="1"/>
</dbReference>
<dbReference type="Gene3D" id="3.30.70.360">
    <property type="match status" value="2"/>
</dbReference>
<keyword evidence="10" id="KW-1185">Reference proteome</keyword>
<sequence>MQIDWIDEIDKRKNELLLDLQELLKIKSVCDEEHASKEAPFGPGPKKALEKFLQIGDRDGFKTLNLDGIAGHIEYGTGNEVIGILAHVDVMPAGEGWDTDPFIPVVKDGRLYGRGASDDKGPAMATYYALKLIKELNLPVSKKVRFILGTDEESGWRCVKHYFERMPLPDYGFSPDAFFPLINGEKGNVTYSVNFLGSNEGEVTLVDFKAGMRENMVPREAIAHLSGINSDSIEEKFNAFISQNPIQGKFEKSNGIIELEVIGKAAHAQEPRNGINAGTYLALFLNELKLGGEAKNYIEFAAKWLHEDSRMNNFGIHFTDNVMGDLTMNAGIFNFKNSSGGSVILNFRFPRGIKALKIKKALEKETAPLKAAIKLAGKLQEPHYVPLDDPMVKTLLGVYERQTGNKGYGVVVGGGTYGRLMERGVAFGAMFPNVPDTMHQVNEFIPVEDLLKAAAIYAESIYELIK</sequence>
<comment type="cofactor">
    <cofactor evidence="1">
        <name>Zn(2+)</name>
        <dbReference type="ChEBI" id="CHEBI:29105"/>
    </cofactor>
</comment>
<dbReference type="InterPro" id="IPR011291">
    <property type="entry name" value="Pept_M20A_peptidaseV"/>
</dbReference>
<evidence type="ECO:0000256" key="1">
    <source>
        <dbReference type="ARBA" id="ARBA00001947"/>
    </source>
</evidence>
<keyword evidence="7" id="KW-0224">Dipeptidase</keyword>
<dbReference type="InterPro" id="IPR001261">
    <property type="entry name" value="ArgE/DapE_CS"/>
</dbReference>
<evidence type="ECO:0000256" key="7">
    <source>
        <dbReference type="ARBA" id="ARBA00022997"/>
    </source>
</evidence>
<dbReference type="CDD" id="cd03888">
    <property type="entry name" value="M20_PepV"/>
    <property type="match status" value="1"/>
</dbReference>
<dbReference type="InterPro" id="IPR050072">
    <property type="entry name" value="Peptidase_M20A"/>
</dbReference>
<dbReference type="OrthoDB" id="9761532at2"/>
<dbReference type="NCBIfam" id="TIGR01887">
    <property type="entry name" value="dipeptidaselike"/>
    <property type="match status" value="1"/>
</dbReference>
<reference evidence="9 10" key="1">
    <citation type="journal article" date="2015" name="Genome Announc.">
        <title>Expanding the biotechnology potential of lactobacilli through comparative genomics of 213 strains and associated genera.</title>
        <authorList>
            <person name="Sun Z."/>
            <person name="Harris H.M."/>
            <person name="McCann A."/>
            <person name="Guo C."/>
            <person name="Argimon S."/>
            <person name="Zhang W."/>
            <person name="Yang X."/>
            <person name="Jeffery I.B."/>
            <person name="Cooney J.C."/>
            <person name="Kagawa T.F."/>
            <person name="Liu W."/>
            <person name="Song Y."/>
            <person name="Salvetti E."/>
            <person name="Wrobel A."/>
            <person name="Rasinkangas P."/>
            <person name="Parkhill J."/>
            <person name="Rea M.C."/>
            <person name="O'Sullivan O."/>
            <person name="Ritari J."/>
            <person name="Douillard F.P."/>
            <person name="Paul Ross R."/>
            <person name="Yang R."/>
            <person name="Briner A.E."/>
            <person name="Felis G.E."/>
            <person name="de Vos W.M."/>
            <person name="Barrangou R."/>
            <person name="Klaenhammer T.R."/>
            <person name="Caufield P.W."/>
            <person name="Cui Y."/>
            <person name="Zhang H."/>
            <person name="O'Toole P.W."/>
        </authorList>
    </citation>
    <scope>NUCLEOTIDE SEQUENCE [LARGE SCALE GENOMIC DNA]</scope>
    <source>
        <strain evidence="9 10">DSM 21051</strain>
    </source>
</reference>